<dbReference type="Proteomes" id="UP000298325">
    <property type="component" value="Unassembled WGS sequence"/>
</dbReference>
<feature type="non-terminal residue" evidence="1">
    <location>
        <position position="93"/>
    </location>
</feature>
<sequence>MNTVPATYPIGAPGKPWCAEERAEWLLQQTRQRSYESDVLSALERLRSRFDVQEYGRLEYGPDVYPLMAVRSRDWRADRPVVLVTGGVHGYET</sequence>
<keyword evidence="2" id="KW-1185">Reference proteome</keyword>
<dbReference type="SUPFAM" id="SSF53187">
    <property type="entry name" value="Zn-dependent exopeptidases"/>
    <property type="match status" value="1"/>
</dbReference>
<gene>
    <name evidence="1" type="ORF">E5Q11_17685</name>
</gene>
<dbReference type="EMBL" id="SRPF01000091">
    <property type="protein sequence ID" value="TGN37528.1"/>
    <property type="molecule type" value="Genomic_DNA"/>
</dbReference>
<comment type="caution">
    <text evidence="1">The sequence shown here is derived from an EMBL/GenBank/DDBJ whole genome shotgun (WGS) entry which is preliminary data.</text>
</comment>
<reference evidence="1 2" key="1">
    <citation type="submission" date="2019-04" db="EMBL/GenBank/DDBJ databases">
        <authorList>
            <person name="Park S."/>
            <person name="Yoon J.-H."/>
        </authorList>
    </citation>
    <scope>NUCLEOTIDE SEQUENCE [LARGE SCALE GENOMIC DNA]</scope>
    <source>
        <strain evidence="1 2">HJM-18</strain>
    </source>
</reference>
<name>A0A4Z1BT63_9GAMM</name>
<dbReference type="AlphaFoldDB" id="A0A4Z1BT63"/>
<dbReference type="Gene3D" id="3.40.630.10">
    <property type="entry name" value="Zn peptidases"/>
    <property type="match status" value="1"/>
</dbReference>
<evidence type="ECO:0000313" key="2">
    <source>
        <dbReference type="Proteomes" id="UP000298325"/>
    </source>
</evidence>
<evidence type="ECO:0000313" key="1">
    <source>
        <dbReference type="EMBL" id="TGN37528.1"/>
    </source>
</evidence>
<protein>
    <submittedName>
        <fullName evidence="1">Peptidase</fullName>
    </submittedName>
</protein>
<accession>A0A4Z1BT63</accession>
<proteinExistence type="predicted"/>
<organism evidence="1 2">
    <name type="scientific">Marinobacter confluentis</name>
    <dbReference type="NCBI Taxonomy" id="1697557"/>
    <lineage>
        <taxon>Bacteria</taxon>
        <taxon>Pseudomonadati</taxon>
        <taxon>Pseudomonadota</taxon>
        <taxon>Gammaproteobacteria</taxon>
        <taxon>Pseudomonadales</taxon>
        <taxon>Marinobacteraceae</taxon>
        <taxon>Marinobacter</taxon>
    </lineage>
</organism>